<feature type="coiled-coil region" evidence="1">
    <location>
        <begin position="9"/>
        <end position="43"/>
    </location>
</feature>
<feature type="domain" description="Repressor Rok winged helix" evidence="2">
    <location>
        <begin position="82"/>
        <end position="137"/>
    </location>
</feature>
<comment type="caution">
    <text evidence="4">The sequence shown here is derived from an EMBL/GenBank/DDBJ whole genome shotgun (WGS) entry which is preliminary data.</text>
</comment>
<evidence type="ECO:0000313" key="4">
    <source>
        <dbReference type="EMBL" id="KKB39024.1"/>
    </source>
</evidence>
<dbReference type="Pfam" id="PF26513">
    <property type="entry name" value="Rok_N"/>
    <property type="match status" value="1"/>
</dbReference>
<dbReference type="RefSeq" id="WP_052717181.1">
    <property type="nucleotide sequence ID" value="NZ_JWIQ02000040.1"/>
</dbReference>
<evidence type="ECO:0008006" key="6">
    <source>
        <dbReference type="Google" id="ProtNLM"/>
    </source>
</evidence>
<dbReference type="EMBL" id="JWIR02000043">
    <property type="protein sequence ID" value="KKB39024.1"/>
    <property type="molecule type" value="Genomic_DNA"/>
</dbReference>
<gene>
    <name evidence="4" type="ORF">QY95_02464</name>
</gene>
<keyword evidence="5" id="KW-1185">Reference proteome</keyword>
<name>A0A0F5HRE8_BACTR</name>
<evidence type="ECO:0000313" key="5">
    <source>
        <dbReference type="Proteomes" id="UP000031563"/>
    </source>
</evidence>
<evidence type="ECO:0000256" key="1">
    <source>
        <dbReference type="SAM" id="Coils"/>
    </source>
</evidence>
<dbReference type="InterPro" id="IPR056984">
    <property type="entry name" value="WH_Rok"/>
</dbReference>
<reference evidence="4" key="1">
    <citation type="submission" date="2015-02" db="EMBL/GenBank/DDBJ databases">
        <title>Genome Assembly of Bacillaceae bacterium MTCC 8252.</title>
        <authorList>
            <person name="Verma A."/>
            <person name="Khatri I."/>
            <person name="Mual P."/>
            <person name="Subramanian S."/>
            <person name="Krishnamurthi S."/>
        </authorList>
    </citation>
    <scope>NUCLEOTIDE SEQUENCE [LARGE SCALE GENOMIC DNA]</scope>
    <source>
        <strain evidence="4">MTCC 8252</strain>
    </source>
</reference>
<accession>A0A0F5I053</accession>
<evidence type="ECO:0000259" key="3">
    <source>
        <dbReference type="Pfam" id="PF26513"/>
    </source>
</evidence>
<feature type="domain" description="Rok N-terminal oligomerisation" evidence="3">
    <location>
        <begin position="1"/>
        <end position="41"/>
    </location>
</feature>
<dbReference type="STRING" id="1221996.QY95_02464"/>
<dbReference type="Proteomes" id="UP000031563">
    <property type="component" value="Unassembled WGS sequence"/>
</dbReference>
<protein>
    <recommendedName>
        <fullName evidence="6">Competence protein ComK</fullName>
    </recommendedName>
</protein>
<keyword evidence="1" id="KW-0175">Coiled coil</keyword>
<proteinExistence type="predicted"/>
<evidence type="ECO:0000259" key="2">
    <source>
        <dbReference type="Pfam" id="PF23159"/>
    </source>
</evidence>
<dbReference type="OrthoDB" id="2452961at2"/>
<accession>A0A0F5HRE8</accession>
<dbReference type="InterPro" id="IPR058971">
    <property type="entry name" value="Rok_N_oligomerisation"/>
</dbReference>
<dbReference type="AlphaFoldDB" id="A0A0F5HRE8"/>
<dbReference type="Pfam" id="PF23159">
    <property type="entry name" value="WHD_Rok"/>
    <property type="match status" value="1"/>
</dbReference>
<organism evidence="4 5">
    <name type="scientific">Bacillus thermotolerans</name>
    <name type="common">Quasibacillus thermotolerans</name>
    <dbReference type="NCBI Taxonomy" id="1221996"/>
    <lineage>
        <taxon>Bacteria</taxon>
        <taxon>Bacillati</taxon>
        <taxon>Bacillota</taxon>
        <taxon>Bacilli</taxon>
        <taxon>Bacillales</taxon>
        <taxon>Bacillaceae</taxon>
        <taxon>Bacillus</taxon>
    </lineage>
</organism>
<sequence>MFNERVALKVRLEQLADSELKLMKEFQKEREAIFQRLKELDESEENEPENAKEIVSLTRIGELPQQKRKRGRYSKSLEELRSTAVSILKEQNTPIRGVELQRQIEEETGKKIANMTTFMVALERENHHVRKLGRGLYIYEYED</sequence>